<dbReference type="SFLD" id="SFLDF00027">
    <property type="entry name" value="p-type_atpase"/>
    <property type="match status" value="1"/>
</dbReference>
<keyword evidence="5 13" id="KW-0547">Nucleotide-binding</keyword>
<dbReference type="InterPro" id="IPR023299">
    <property type="entry name" value="ATPase_P-typ_cyto_dom_N"/>
</dbReference>
<feature type="binding site" evidence="13">
    <location>
        <position position="621"/>
    </location>
    <ligand>
        <name>ATP</name>
        <dbReference type="ChEBI" id="CHEBI:30616"/>
    </ligand>
</feature>
<dbReference type="GO" id="GO:0045332">
    <property type="term" value="P:phospholipid translocation"/>
    <property type="evidence" value="ECO:0007669"/>
    <property type="project" value="TreeGrafter"/>
</dbReference>
<evidence type="ECO:0000256" key="1">
    <source>
        <dbReference type="ARBA" id="ARBA00004141"/>
    </source>
</evidence>
<keyword evidence="10 15" id="KW-0472">Membrane</keyword>
<evidence type="ECO:0000256" key="6">
    <source>
        <dbReference type="ARBA" id="ARBA00022840"/>
    </source>
</evidence>
<comment type="caution">
    <text evidence="18">The sequence shown here is derived from an EMBL/GenBank/DDBJ whole genome shotgun (WGS) entry which is preliminary data.</text>
</comment>
<feature type="binding site" evidence="13">
    <location>
        <position position="792"/>
    </location>
    <ligand>
        <name>ATP</name>
        <dbReference type="ChEBI" id="CHEBI:30616"/>
    </ligand>
</feature>
<dbReference type="SUPFAM" id="SSF56784">
    <property type="entry name" value="HAD-like"/>
    <property type="match status" value="1"/>
</dbReference>
<dbReference type="SUPFAM" id="SSF81653">
    <property type="entry name" value="Calcium ATPase, transduction domain A"/>
    <property type="match status" value="1"/>
</dbReference>
<dbReference type="GO" id="GO:0005524">
    <property type="term" value="F:ATP binding"/>
    <property type="evidence" value="ECO:0007669"/>
    <property type="project" value="UniProtKB-UniRule"/>
</dbReference>
<dbReference type="InterPro" id="IPR006539">
    <property type="entry name" value="P-type_ATPase_IV"/>
</dbReference>
<dbReference type="NCBIfam" id="TIGR01494">
    <property type="entry name" value="ATPase_P-type"/>
    <property type="match status" value="1"/>
</dbReference>
<feature type="transmembrane region" description="Helical" evidence="15">
    <location>
        <begin position="1060"/>
        <end position="1084"/>
    </location>
</feature>
<dbReference type="InterPro" id="IPR008250">
    <property type="entry name" value="ATPase_P-typ_transduc_dom_A_sf"/>
</dbReference>
<protein>
    <recommendedName>
        <fullName evidence="15">Phospholipid-transporting ATPase</fullName>
        <ecNumber evidence="15">7.6.2.1</ecNumber>
    </recommendedName>
</protein>
<keyword evidence="3 15" id="KW-0812">Transmembrane</keyword>
<dbReference type="Gene3D" id="3.40.50.1000">
    <property type="entry name" value="HAD superfamily/HAD-like"/>
    <property type="match status" value="1"/>
</dbReference>
<dbReference type="InterPro" id="IPR001757">
    <property type="entry name" value="P_typ_ATPase"/>
</dbReference>
<feature type="active site" description="4-aspartylphosphate intermediate" evidence="12">
    <location>
        <position position="406"/>
    </location>
</feature>
<feature type="domain" description="P-type ATPase C-terminal" evidence="17">
    <location>
        <begin position="845"/>
        <end position="1094"/>
    </location>
</feature>
<dbReference type="PROSITE" id="PS00154">
    <property type="entry name" value="ATPASE_E1_E2"/>
    <property type="match status" value="1"/>
</dbReference>
<evidence type="ECO:0000256" key="8">
    <source>
        <dbReference type="ARBA" id="ARBA00022967"/>
    </source>
</evidence>
<dbReference type="PANTHER" id="PTHR24092">
    <property type="entry name" value="PROBABLE PHOSPHOLIPID-TRANSPORTING ATPASE"/>
    <property type="match status" value="1"/>
</dbReference>
<evidence type="ECO:0000256" key="14">
    <source>
        <dbReference type="PIRSR" id="PIRSR606539-3"/>
    </source>
</evidence>
<name>A0AAV9XWU3_9CRYT</name>
<evidence type="ECO:0000256" key="10">
    <source>
        <dbReference type="ARBA" id="ARBA00023136"/>
    </source>
</evidence>
<feature type="binding site" evidence="13">
    <location>
        <position position="696"/>
    </location>
    <ligand>
        <name>ATP</name>
        <dbReference type="ChEBI" id="CHEBI:30616"/>
    </ligand>
</feature>
<feature type="binding site" evidence="13">
    <location>
        <position position="697"/>
    </location>
    <ligand>
        <name>ATP</name>
        <dbReference type="ChEBI" id="CHEBI:30616"/>
    </ligand>
</feature>
<evidence type="ECO:0000256" key="13">
    <source>
        <dbReference type="PIRSR" id="PIRSR606539-2"/>
    </source>
</evidence>
<dbReference type="InterPro" id="IPR036412">
    <property type="entry name" value="HAD-like_sf"/>
</dbReference>
<evidence type="ECO:0000313" key="18">
    <source>
        <dbReference type="EMBL" id="KAK6589245.1"/>
    </source>
</evidence>
<feature type="domain" description="P-type ATPase N-terminal" evidence="16">
    <location>
        <begin position="16"/>
        <end position="81"/>
    </location>
</feature>
<evidence type="ECO:0000259" key="17">
    <source>
        <dbReference type="Pfam" id="PF16212"/>
    </source>
</evidence>
<comment type="similarity">
    <text evidence="2 15">Belongs to the cation transport ATPase (P-type) (TC 3.A.3) family. Type IV subfamily.</text>
</comment>
<evidence type="ECO:0000259" key="16">
    <source>
        <dbReference type="Pfam" id="PF16209"/>
    </source>
</evidence>
<organism evidence="18 19">
    <name type="scientific">Cryptosporidium xiaoi</name>
    <dbReference type="NCBI Taxonomy" id="659607"/>
    <lineage>
        <taxon>Eukaryota</taxon>
        <taxon>Sar</taxon>
        <taxon>Alveolata</taxon>
        <taxon>Apicomplexa</taxon>
        <taxon>Conoidasida</taxon>
        <taxon>Coccidia</taxon>
        <taxon>Eucoccidiorida</taxon>
        <taxon>Eimeriorina</taxon>
        <taxon>Cryptosporidiidae</taxon>
        <taxon>Cryptosporidium</taxon>
    </lineage>
</organism>
<feature type="binding site" evidence="13">
    <location>
        <position position="408"/>
    </location>
    <ligand>
        <name>ATP</name>
        <dbReference type="ChEBI" id="CHEBI:30616"/>
    </ligand>
</feature>
<dbReference type="InterPro" id="IPR044492">
    <property type="entry name" value="P_typ_ATPase_HD_dom"/>
</dbReference>
<sequence>MEFNKSLRNERLILINNSIERNNVTSYKKLNVIKTARYSLLLFLPKNLYDQFSSVSNIYFLAIGIMQMIPSISSSGGIPTIALPLLCMLSFSAAQAAYEDWKRHKADSEINNLPIYSYDSIEGNFVINKWGNLVNGDLVIVRNREIFPADMILLASSQHDNRVFVETASMDGETNLKLRESPRILFENGIKHISDVITIESGLISCGYPNDHPNKIEIDSNFVVKIDGVNKELSFNCTPSNMLLRGCKLRNTTWALGVVVYTGNDTKIYQSNLRSAPHKMSYVQSLYNQVTIASFVFLLLICLSFGIFTALIDFFGGSSWSKRFEPIARIPPGENVIKVIIVTFFTWIIVLANLIPIGMFFYLVISKVAQSMIIASDPRLSNQSSPVVRNSDLNDELGQISYICTDKTGTLTRNYMEFKILCINGNVYGENNLQVQRPEKNLLTQATPHVDIEDEGLRLILSEGRKEEIELLLNFALNNTVLLQQTEDEIVDDPPLYTASSTDEEAFVLTSHHFGVSLFSQKCSRSIIKFTGIGCKEQLVEFETLLRLEFDHSRRRSSVLVKFPKNIFKYETEESDGYRYILFSKGSESAIRDCCNNEDILSEQYIKTFDNATNFASMGYRTLFFAKKELNEEDVIEIVEKYKNNGNTCSNEIIEFLENNLVLQGCSGIEDLLQFRAQETIESLTVSGIKVWILTGDRQETAINIAIRVGLISEEMDILVLDEAELERLLSRYKDHNNICDAFITKSRETLPFEPSNCVLIVDTQVLEKAFLLDERKFAEIATSCVSVVFARVTPKQKANVVRLIQEYTKQRVLAIGDGGNDCNMLQTANVGVGIHGSEGMQAYNVSDFGISQFCHLQPLILIHGRLCNRRTSILVLYNLYKCFTLNIVSVYFGFASLFTGSKLFFELLFQLYNFLYTSIPPILFATFDSDIPITLPYDYHEPLYLLGIRKPYFSLRNFALWTLTSIFHAAISLFIPYFLLGGNNPVNIDGFVPDFWTTGLAVYTNVVIIVNKKILLESYTSWKLVLISILVCALFFIVSIFSFPILFQIPELRIAAKRAVTTPMFIITIIISVTLAISVDWIAKIYKRSLYPETFHLIQDKCYQIYKKKYESHKQLLLSHPYNWLESTRKIKKRKSGEVESIQIKRKSSDIIGYAFNSPDINISQLFLSNKTLQ</sequence>
<dbReference type="InterPro" id="IPR032630">
    <property type="entry name" value="P_typ_ATPase_c"/>
</dbReference>
<feature type="transmembrane region" description="Helical" evidence="15">
    <location>
        <begin position="875"/>
        <end position="895"/>
    </location>
</feature>
<keyword evidence="9 15" id="KW-1133">Transmembrane helix</keyword>
<dbReference type="SFLD" id="SFLDS00003">
    <property type="entry name" value="Haloacid_Dehalogenase"/>
    <property type="match status" value="1"/>
</dbReference>
<feature type="transmembrane region" description="Helical" evidence="15">
    <location>
        <begin position="336"/>
        <end position="365"/>
    </location>
</feature>
<keyword evidence="4 14" id="KW-0479">Metal-binding</keyword>
<dbReference type="GO" id="GO:0140326">
    <property type="term" value="F:ATPase-coupled intramembrane lipid transporter activity"/>
    <property type="evidence" value="ECO:0007669"/>
    <property type="project" value="UniProtKB-EC"/>
</dbReference>
<evidence type="ECO:0000256" key="11">
    <source>
        <dbReference type="ARBA" id="ARBA00034036"/>
    </source>
</evidence>
<dbReference type="SUPFAM" id="SSF81665">
    <property type="entry name" value="Calcium ATPase, transmembrane domain M"/>
    <property type="match status" value="1"/>
</dbReference>
<comment type="subcellular location">
    <subcellularLocation>
        <location evidence="1 15">Membrane</location>
        <topology evidence="1 15">Multi-pass membrane protein</topology>
    </subcellularLocation>
</comment>
<dbReference type="GO" id="GO:0005886">
    <property type="term" value="C:plasma membrane"/>
    <property type="evidence" value="ECO:0007669"/>
    <property type="project" value="TreeGrafter"/>
</dbReference>
<dbReference type="Proteomes" id="UP001311799">
    <property type="component" value="Unassembled WGS sequence"/>
</dbReference>
<dbReference type="InterPro" id="IPR023214">
    <property type="entry name" value="HAD_sf"/>
</dbReference>
<proteinExistence type="inferred from homology"/>
<accession>A0AAV9XWU3</accession>
<dbReference type="GO" id="GO:0000287">
    <property type="term" value="F:magnesium ion binding"/>
    <property type="evidence" value="ECO:0007669"/>
    <property type="project" value="UniProtKB-UniRule"/>
</dbReference>
<feature type="binding site" evidence="14">
    <location>
        <position position="408"/>
    </location>
    <ligand>
        <name>Mg(2+)</name>
        <dbReference type="ChEBI" id="CHEBI:18420"/>
    </ligand>
</feature>
<dbReference type="InterPro" id="IPR032631">
    <property type="entry name" value="P-type_ATPase_N"/>
</dbReference>
<feature type="binding site" evidence="13">
    <location>
        <position position="504"/>
    </location>
    <ligand>
        <name>ATP</name>
        <dbReference type="ChEBI" id="CHEBI:30616"/>
    </ligand>
</feature>
<feature type="binding site" evidence="14">
    <location>
        <position position="818"/>
    </location>
    <ligand>
        <name>Mg(2+)</name>
        <dbReference type="ChEBI" id="CHEBI:18420"/>
    </ligand>
</feature>
<reference evidence="18 19" key="1">
    <citation type="submission" date="2023-10" db="EMBL/GenBank/DDBJ databases">
        <title>Comparative genomics analysis reveals potential genetic determinants of host preference in Cryptosporidium xiaoi.</title>
        <authorList>
            <person name="Xiao L."/>
            <person name="Li J."/>
        </authorList>
    </citation>
    <scope>NUCLEOTIDE SEQUENCE [LARGE SCALE GENOMIC DNA]</scope>
    <source>
        <strain evidence="18 19">52996</strain>
    </source>
</reference>
<evidence type="ECO:0000256" key="4">
    <source>
        <dbReference type="ARBA" id="ARBA00022723"/>
    </source>
</evidence>
<keyword evidence="6 13" id="KW-0067">ATP-binding</keyword>
<dbReference type="Pfam" id="PF16209">
    <property type="entry name" value="PhoLip_ATPase_N"/>
    <property type="match status" value="1"/>
</dbReference>
<dbReference type="AlphaFoldDB" id="A0AAV9XWU3"/>
<dbReference type="Pfam" id="PF13246">
    <property type="entry name" value="Cation_ATPase"/>
    <property type="match status" value="1"/>
</dbReference>
<dbReference type="Pfam" id="PF08282">
    <property type="entry name" value="Hydrolase_3"/>
    <property type="match status" value="1"/>
</dbReference>
<dbReference type="Pfam" id="PF16212">
    <property type="entry name" value="PhoLip_ATPase_C"/>
    <property type="match status" value="1"/>
</dbReference>
<feature type="transmembrane region" description="Helical" evidence="15">
    <location>
        <begin position="1023"/>
        <end position="1048"/>
    </location>
</feature>
<dbReference type="NCBIfam" id="TIGR01652">
    <property type="entry name" value="ATPase-Plipid"/>
    <property type="match status" value="1"/>
</dbReference>
<feature type="binding site" evidence="13">
    <location>
        <position position="407"/>
    </location>
    <ligand>
        <name>ATP</name>
        <dbReference type="ChEBI" id="CHEBI:30616"/>
    </ligand>
</feature>
<evidence type="ECO:0000313" key="19">
    <source>
        <dbReference type="Proteomes" id="UP001311799"/>
    </source>
</evidence>
<dbReference type="SUPFAM" id="SSF81660">
    <property type="entry name" value="Metal cation-transporting ATPase, ATP-binding domain N"/>
    <property type="match status" value="1"/>
</dbReference>
<evidence type="ECO:0000256" key="7">
    <source>
        <dbReference type="ARBA" id="ARBA00022842"/>
    </source>
</evidence>
<comment type="catalytic activity">
    <reaction evidence="11 15">
        <text>ATP + H2O + phospholipidSide 1 = ADP + phosphate + phospholipidSide 2.</text>
        <dbReference type="EC" id="7.6.2.1"/>
    </reaction>
</comment>
<feature type="binding site" evidence="13">
    <location>
        <position position="550"/>
    </location>
    <ligand>
        <name>ATP</name>
        <dbReference type="ChEBI" id="CHEBI:30616"/>
    </ligand>
</feature>
<feature type="binding site" evidence="13">
    <location>
        <position position="798"/>
    </location>
    <ligand>
        <name>ATP</name>
        <dbReference type="ChEBI" id="CHEBI:30616"/>
    </ligand>
</feature>
<feature type="transmembrane region" description="Helical" evidence="15">
    <location>
        <begin position="915"/>
        <end position="938"/>
    </location>
</feature>
<dbReference type="SFLD" id="SFLDG00002">
    <property type="entry name" value="C1.7:_P-type_atpase_like"/>
    <property type="match status" value="1"/>
</dbReference>
<dbReference type="EMBL" id="JAWDEY010000013">
    <property type="protein sequence ID" value="KAK6589245.1"/>
    <property type="molecule type" value="Genomic_DNA"/>
</dbReference>
<feature type="binding site" evidence="13">
    <location>
        <position position="585"/>
    </location>
    <ligand>
        <name>ATP</name>
        <dbReference type="ChEBI" id="CHEBI:30616"/>
    </ligand>
</feature>
<dbReference type="EC" id="7.6.2.1" evidence="15"/>
<evidence type="ECO:0000256" key="15">
    <source>
        <dbReference type="RuleBase" id="RU362033"/>
    </source>
</evidence>
<gene>
    <name evidence="18" type="ORF">RS030_213405</name>
</gene>
<dbReference type="GO" id="GO:0016887">
    <property type="term" value="F:ATP hydrolysis activity"/>
    <property type="evidence" value="ECO:0007669"/>
    <property type="project" value="InterPro"/>
</dbReference>
<feature type="binding site" evidence="13">
    <location>
        <position position="406"/>
    </location>
    <ligand>
        <name>ATP</name>
        <dbReference type="ChEBI" id="CHEBI:30616"/>
    </ligand>
</feature>
<keyword evidence="7 14" id="KW-0460">Magnesium</keyword>
<comment type="cofactor">
    <cofactor evidence="14">
        <name>Mg(2+)</name>
        <dbReference type="ChEBI" id="CHEBI:18420"/>
    </cofactor>
</comment>
<evidence type="ECO:0000256" key="9">
    <source>
        <dbReference type="ARBA" id="ARBA00022989"/>
    </source>
</evidence>
<feature type="transmembrane region" description="Helical" evidence="15">
    <location>
        <begin position="959"/>
        <end position="980"/>
    </location>
</feature>
<dbReference type="Gene3D" id="3.40.1110.10">
    <property type="entry name" value="Calcium-transporting ATPase, cytoplasmic domain N"/>
    <property type="match status" value="1"/>
</dbReference>
<evidence type="ECO:0000256" key="12">
    <source>
        <dbReference type="PIRSR" id="PIRSR606539-1"/>
    </source>
</evidence>
<dbReference type="Gene3D" id="2.70.150.10">
    <property type="entry name" value="Calcium-transporting ATPase, cytoplasmic transduction domain A"/>
    <property type="match status" value="1"/>
</dbReference>
<evidence type="ECO:0000256" key="3">
    <source>
        <dbReference type="ARBA" id="ARBA00022692"/>
    </source>
</evidence>
<feature type="transmembrane region" description="Helical" evidence="15">
    <location>
        <begin position="290"/>
        <end position="316"/>
    </location>
</feature>
<evidence type="ECO:0000256" key="2">
    <source>
        <dbReference type="ARBA" id="ARBA00008109"/>
    </source>
</evidence>
<feature type="binding site" evidence="13">
    <location>
        <position position="822"/>
    </location>
    <ligand>
        <name>ATP</name>
        <dbReference type="ChEBI" id="CHEBI:30616"/>
    </ligand>
</feature>
<dbReference type="InterPro" id="IPR023298">
    <property type="entry name" value="ATPase_P-typ_TM_dom_sf"/>
</dbReference>
<feature type="binding site" evidence="14">
    <location>
        <position position="406"/>
    </location>
    <ligand>
        <name>Mg(2+)</name>
        <dbReference type="ChEBI" id="CHEBI:18420"/>
    </ligand>
</feature>
<feature type="binding site" evidence="13">
    <location>
        <position position="695"/>
    </location>
    <ligand>
        <name>ATP</name>
        <dbReference type="ChEBI" id="CHEBI:30616"/>
    </ligand>
</feature>
<dbReference type="InterPro" id="IPR018303">
    <property type="entry name" value="ATPase_P-typ_P_site"/>
</dbReference>
<evidence type="ECO:0000256" key="5">
    <source>
        <dbReference type="ARBA" id="ARBA00022741"/>
    </source>
</evidence>
<feature type="binding site" evidence="13">
    <location>
        <position position="821"/>
    </location>
    <ligand>
        <name>ATP</name>
        <dbReference type="ChEBI" id="CHEBI:30616"/>
    </ligand>
</feature>
<keyword evidence="19" id="KW-1185">Reference proteome</keyword>
<keyword evidence="8 15" id="KW-1278">Translocase</keyword>
<feature type="transmembrane region" description="Helical" evidence="15">
    <location>
        <begin position="992"/>
        <end position="1011"/>
    </location>
</feature>
<feature type="binding site" evidence="14">
    <location>
        <position position="822"/>
    </location>
    <ligand>
        <name>Mg(2+)</name>
        <dbReference type="ChEBI" id="CHEBI:18420"/>
    </ligand>
</feature>
<dbReference type="PANTHER" id="PTHR24092:SF150">
    <property type="entry name" value="PHOSPHOLIPID-TRANSPORTING ATPASE"/>
    <property type="match status" value="1"/>
</dbReference>